<dbReference type="UniPathway" id="UPA00344"/>
<evidence type="ECO:0000256" key="3">
    <source>
        <dbReference type="ARBA" id="ARBA00010763"/>
    </source>
</evidence>
<dbReference type="OrthoDB" id="9804758at2"/>
<dbReference type="InterPro" id="IPR036135">
    <property type="entry name" value="MoeA_linker/N_sf"/>
</dbReference>
<dbReference type="PANTHER" id="PTHR10192">
    <property type="entry name" value="MOLYBDOPTERIN BIOSYNTHESIS PROTEIN"/>
    <property type="match status" value="1"/>
</dbReference>
<comment type="catalytic activity">
    <reaction evidence="6">
        <text>adenylyl-molybdopterin + molybdate = Mo-molybdopterin + AMP + H(+)</text>
        <dbReference type="Rhea" id="RHEA:35047"/>
        <dbReference type="ChEBI" id="CHEBI:15378"/>
        <dbReference type="ChEBI" id="CHEBI:36264"/>
        <dbReference type="ChEBI" id="CHEBI:62727"/>
        <dbReference type="ChEBI" id="CHEBI:71302"/>
        <dbReference type="ChEBI" id="CHEBI:456215"/>
        <dbReference type="EC" id="2.10.1.1"/>
    </reaction>
</comment>
<dbReference type="SMART" id="SM00852">
    <property type="entry name" value="MoCF_biosynth"/>
    <property type="match status" value="1"/>
</dbReference>
<evidence type="ECO:0000313" key="10">
    <source>
        <dbReference type="Proteomes" id="UP000078292"/>
    </source>
</evidence>
<dbReference type="EC" id="2.10.1.1" evidence="7"/>
<feature type="domain" description="MoaB/Mog" evidence="8">
    <location>
        <begin position="177"/>
        <end position="321"/>
    </location>
</feature>
<dbReference type="GO" id="GO:0046872">
    <property type="term" value="F:metal ion binding"/>
    <property type="evidence" value="ECO:0007669"/>
    <property type="project" value="UniProtKB-UniRule"/>
</dbReference>
<dbReference type="Gene3D" id="2.40.340.10">
    <property type="entry name" value="MoeA, C-terminal, domain IV"/>
    <property type="match status" value="1"/>
</dbReference>
<keyword evidence="4 7" id="KW-0500">Molybdenum</keyword>
<dbReference type="Pfam" id="PF03453">
    <property type="entry name" value="MoeA_N"/>
    <property type="match status" value="1"/>
</dbReference>
<comment type="caution">
    <text evidence="9">The sequence shown here is derived from an EMBL/GenBank/DDBJ whole genome shotgun (WGS) entry which is preliminary data.</text>
</comment>
<evidence type="ECO:0000256" key="4">
    <source>
        <dbReference type="ARBA" id="ARBA00022505"/>
    </source>
</evidence>
<dbReference type="Proteomes" id="UP000078292">
    <property type="component" value="Unassembled WGS sequence"/>
</dbReference>
<dbReference type="CDD" id="cd00887">
    <property type="entry name" value="MoeA"/>
    <property type="match status" value="1"/>
</dbReference>
<dbReference type="Gene3D" id="3.90.105.10">
    <property type="entry name" value="Molybdopterin biosynthesis moea protein, domain 2"/>
    <property type="match status" value="1"/>
</dbReference>
<dbReference type="NCBIfam" id="TIGR00177">
    <property type="entry name" value="molyb_syn"/>
    <property type="match status" value="1"/>
</dbReference>
<evidence type="ECO:0000256" key="1">
    <source>
        <dbReference type="ARBA" id="ARBA00002901"/>
    </source>
</evidence>
<evidence type="ECO:0000256" key="6">
    <source>
        <dbReference type="ARBA" id="ARBA00047317"/>
    </source>
</evidence>
<dbReference type="SUPFAM" id="SSF63867">
    <property type="entry name" value="MoeA C-terminal domain-like"/>
    <property type="match status" value="1"/>
</dbReference>
<dbReference type="Gene3D" id="3.40.980.10">
    <property type="entry name" value="MoaB/Mog-like domain"/>
    <property type="match status" value="1"/>
</dbReference>
<evidence type="ECO:0000256" key="7">
    <source>
        <dbReference type="RuleBase" id="RU365090"/>
    </source>
</evidence>
<keyword evidence="7" id="KW-0479">Metal-binding</keyword>
<comment type="function">
    <text evidence="1 7">Catalyzes the insertion of molybdate into adenylated molybdopterin with the concomitant release of AMP.</text>
</comment>
<dbReference type="InterPro" id="IPR001453">
    <property type="entry name" value="MoaB/Mog_dom"/>
</dbReference>
<dbReference type="STRING" id="1837282.A6F49_14430"/>
<gene>
    <name evidence="9" type="ORF">A6F49_14430</name>
</gene>
<comment type="similarity">
    <text evidence="3 7">Belongs to the MoeA family.</text>
</comment>
<keyword evidence="5 7" id="KW-0501">Molybdenum cofactor biosynthesis</keyword>
<keyword evidence="7" id="KW-0808">Transferase</keyword>
<dbReference type="AlphaFoldDB" id="A0A1B7LXP1"/>
<organism evidence="9 10">
    <name type="scientific">Enteractinococcus helveticum</name>
    <dbReference type="NCBI Taxonomy" id="1837282"/>
    <lineage>
        <taxon>Bacteria</taxon>
        <taxon>Bacillati</taxon>
        <taxon>Actinomycetota</taxon>
        <taxon>Actinomycetes</taxon>
        <taxon>Micrococcales</taxon>
        <taxon>Micrococcaceae</taxon>
    </lineage>
</organism>
<proteinExistence type="inferred from homology"/>
<dbReference type="GO" id="GO:0061599">
    <property type="term" value="F:molybdopterin molybdotransferase activity"/>
    <property type="evidence" value="ECO:0007669"/>
    <property type="project" value="UniProtKB-UniRule"/>
</dbReference>
<dbReference type="InterPro" id="IPR036688">
    <property type="entry name" value="MoeA_C_domain_IV_sf"/>
</dbReference>
<sequence length="400" mass="42525">MITQEEHLSRILHLISPLRVTEVPLNEALGQTLAANVTASVDLPPWDSAAMDGYAISLQDFTLGTLPVTKTIAAGHRQKEKIGPGEAAAIMTGAPVPEGADTIVPLEFFHEPTQDLPTEITFDHVPEANRHIRKRADDTTAGSIVAAAGTFLRPNHIGAIAATGTASVYTARQPRVAIISTGDELVSPGTPLEHGQIPDSNAPLVAATLESLGAEATHQVRVRDSAASLEHTIAQVEHSVDAIILTGGASVGAHDISNYVLSAWQHEDPEQAIRFGEVNIRPGKPQGFGLSPAGTPVWSLPGNPVAVFVSLQIFVIPGIKKMQRQAPHPRTHHVVTTKELRTPKDLHYYMLATVDDNDRATPLPSNSHLAAKMAQATGLLHVPPNVDGVPAEGTVEYIPL</sequence>
<keyword evidence="7" id="KW-0460">Magnesium</keyword>
<dbReference type="GO" id="GO:0006777">
    <property type="term" value="P:Mo-molybdopterin cofactor biosynthetic process"/>
    <property type="evidence" value="ECO:0007669"/>
    <property type="project" value="UniProtKB-UniRule"/>
</dbReference>
<dbReference type="Pfam" id="PF00994">
    <property type="entry name" value="MoCF_biosynth"/>
    <property type="match status" value="1"/>
</dbReference>
<dbReference type="Pfam" id="PF03454">
    <property type="entry name" value="MoeA_C"/>
    <property type="match status" value="1"/>
</dbReference>
<dbReference type="InterPro" id="IPR036425">
    <property type="entry name" value="MoaB/Mog-like_dom_sf"/>
</dbReference>
<dbReference type="GO" id="GO:0005829">
    <property type="term" value="C:cytosol"/>
    <property type="evidence" value="ECO:0007669"/>
    <property type="project" value="TreeGrafter"/>
</dbReference>
<name>A0A1B7LXP1_9MICC</name>
<dbReference type="EMBL" id="LXEY01000021">
    <property type="protein sequence ID" value="OAV59937.1"/>
    <property type="molecule type" value="Genomic_DNA"/>
</dbReference>
<dbReference type="SUPFAM" id="SSF63882">
    <property type="entry name" value="MoeA N-terminal region -like"/>
    <property type="match status" value="1"/>
</dbReference>
<keyword evidence="10" id="KW-1185">Reference proteome</keyword>
<dbReference type="SUPFAM" id="SSF53218">
    <property type="entry name" value="Molybdenum cofactor biosynthesis proteins"/>
    <property type="match status" value="1"/>
</dbReference>
<evidence type="ECO:0000259" key="8">
    <source>
        <dbReference type="SMART" id="SM00852"/>
    </source>
</evidence>
<reference evidence="9 10" key="1">
    <citation type="submission" date="2016-04" db="EMBL/GenBank/DDBJ databases">
        <title>First whole genome shotgun sequence of the bacterium Enteractinococcus sp. strain UASWS1574.</title>
        <authorList>
            <person name="Crovadore J."/>
            <person name="Chablais R."/>
            <person name="Lefort F."/>
        </authorList>
    </citation>
    <scope>NUCLEOTIDE SEQUENCE [LARGE SCALE GENOMIC DNA]</scope>
    <source>
        <strain evidence="9 10">UASWS1574</strain>
    </source>
</reference>
<dbReference type="RefSeq" id="WP_043058420.1">
    <property type="nucleotide sequence ID" value="NZ_LXEY01000021.1"/>
</dbReference>
<accession>A0A1B7LXP1</accession>
<dbReference type="PANTHER" id="PTHR10192:SF5">
    <property type="entry name" value="GEPHYRIN"/>
    <property type="match status" value="1"/>
</dbReference>
<dbReference type="InterPro" id="IPR005111">
    <property type="entry name" value="MoeA_C_domain_IV"/>
</dbReference>
<evidence type="ECO:0000313" key="9">
    <source>
        <dbReference type="EMBL" id="OAV59937.1"/>
    </source>
</evidence>
<dbReference type="InterPro" id="IPR038987">
    <property type="entry name" value="MoeA-like"/>
</dbReference>
<protein>
    <recommendedName>
        <fullName evidence="7">Molybdopterin molybdenumtransferase</fullName>
        <ecNumber evidence="7">2.10.1.1</ecNumber>
    </recommendedName>
</protein>
<comment type="cofactor">
    <cofactor evidence="7">
        <name>Mg(2+)</name>
        <dbReference type="ChEBI" id="CHEBI:18420"/>
    </cofactor>
</comment>
<dbReference type="InterPro" id="IPR005110">
    <property type="entry name" value="MoeA_linker/N"/>
</dbReference>
<dbReference type="Gene3D" id="2.170.190.11">
    <property type="entry name" value="Molybdopterin biosynthesis moea protein, domain 3"/>
    <property type="match status" value="1"/>
</dbReference>
<comment type="pathway">
    <text evidence="2 7">Cofactor biosynthesis; molybdopterin biosynthesis.</text>
</comment>
<evidence type="ECO:0000256" key="5">
    <source>
        <dbReference type="ARBA" id="ARBA00023150"/>
    </source>
</evidence>
<evidence type="ECO:0000256" key="2">
    <source>
        <dbReference type="ARBA" id="ARBA00005046"/>
    </source>
</evidence>
<dbReference type="NCBIfam" id="NF045515">
    <property type="entry name" value="Glp_gephyrin"/>
    <property type="match status" value="1"/>
</dbReference>